<reference evidence="2 3" key="2">
    <citation type="submission" date="2018-03" db="EMBL/GenBank/DDBJ databases">
        <authorList>
            <person name="Keele B.F."/>
        </authorList>
    </citation>
    <scope>NUCLEOTIDE SEQUENCE [LARGE SCALE GENOMIC DNA]</scope>
    <source>
        <strain evidence="2 3">D13</strain>
        <plasmid evidence="3">Plasmid unnamed</plasmid>
    </source>
</reference>
<dbReference type="KEGG" id="xba:C7S18_23715"/>
<keyword evidence="2" id="KW-0614">Plasmid</keyword>
<dbReference type="Proteomes" id="UP000241074">
    <property type="component" value="Plasmid unnamed"/>
</dbReference>
<organism evidence="2 3">
    <name type="scientific">Ahniella affigens</name>
    <dbReference type="NCBI Taxonomy" id="2021234"/>
    <lineage>
        <taxon>Bacteria</taxon>
        <taxon>Pseudomonadati</taxon>
        <taxon>Pseudomonadota</taxon>
        <taxon>Gammaproteobacteria</taxon>
        <taxon>Lysobacterales</taxon>
        <taxon>Rhodanobacteraceae</taxon>
        <taxon>Ahniella</taxon>
    </lineage>
</organism>
<keyword evidence="3" id="KW-1185">Reference proteome</keyword>
<dbReference type="AlphaFoldDB" id="A0A2P1PZP3"/>
<proteinExistence type="predicted"/>
<gene>
    <name evidence="2" type="ORF">C7S18_23715</name>
</gene>
<evidence type="ECO:0000313" key="2">
    <source>
        <dbReference type="EMBL" id="AVQ00308.1"/>
    </source>
</evidence>
<evidence type="ECO:0000256" key="1">
    <source>
        <dbReference type="SAM" id="SignalP"/>
    </source>
</evidence>
<reference evidence="2 3" key="1">
    <citation type="submission" date="2018-03" db="EMBL/GenBank/DDBJ databases">
        <title>Ahniella affigens gen. nov., sp. nov., a gammaproteobacterium isolated from sandy soil near a stream.</title>
        <authorList>
            <person name="Ko Y."/>
            <person name="Kim J.-H."/>
        </authorList>
    </citation>
    <scope>NUCLEOTIDE SEQUENCE [LARGE SCALE GENOMIC DNA]</scope>
    <source>
        <strain evidence="2 3">D13</strain>
        <plasmid evidence="3">Plasmid unnamed</plasmid>
    </source>
</reference>
<accession>A0A2P1PZP3</accession>
<dbReference type="EMBL" id="CP027861">
    <property type="protein sequence ID" value="AVQ00308.1"/>
    <property type="molecule type" value="Genomic_DNA"/>
</dbReference>
<feature type="signal peptide" evidence="1">
    <location>
        <begin position="1"/>
        <end position="18"/>
    </location>
</feature>
<geneLocation type="plasmid" evidence="2">
    <name>unnamed</name>
</geneLocation>
<sequence>MRILLMLVLIIAASESLAQQTLFRQSSPIIPVLPENGGYFDPTKPGNGIMVEVADDGFVFGAFFYYDALGIGKWNTVQGFCVPVSEQVRMTTDVICKVTPTAMFEARDGQCWGCPWRQNTNFVSTDMNTNVEVVFFAPNRGELRANGAVLPLRRLSEVYPGQTVRDRLLGQWDRVRFRKARDCTGCAEYTVAQKIGAVEVRPITARKNFVNVARPAGFENPTIDSLPVFPADNVPQYEVVCIDNAGANGGTGSCTNFTAQTGQASGYEVFYEEQSSGAIREVSLCPSRSLPDCEIVDGQIGAIVIRNALDYRRDVYVSKGRIVVRGTTQVAGEFVIQEEEVWTKRDSTRTVPIATAWPF</sequence>
<name>A0A2P1PZP3_9GAMM</name>
<evidence type="ECO:0000313" key="3">
    <source>
        <dbReference type="Proteomes" id="UP000241074"/>
    </source>
</evidence>
<feature type="chain" id="PRO_5015182234" evidence="1">
    <location>
        <begin position="19"/>
        <end position="359"/>
    </location>
</feature>
<dbReference type="OrthoDB" id="6196478at2"/>
<protein>
    <submittedName>
        <fullName evidence="2">Uncharacterized protein</fullName>
    </submittedName>
</protein>
<dbReference type="RefSeq" id="WP_106894226.1">
    <property type="nucleotide sequence ID" value="NZ_CP027861.1"/>
</dbReference>
<keyword evidence="1" id="KW-0732">Signal</keyword>